<dbReference type="AlphaFoldDB" id="A0A8K1CQG7"/>
<comment type="similarity">
    <text evidence="1">Belongs to the histidine acid phosphatase family.</text>
</comment>
<evidence type="ECO:0008006" key="6">
    <source>
        <dbReference type="Google" id="ProtNLM"/>
    </source>
</evidence>
<feature type="compositionally biased region" description="Basic and acidic residues" evidence="3">
    <location>
        <begin position="19"/>
        <end position="28"/>
    </location>
</feature>
<evidence type="ECO:0000256" key="2">
    <source>
        <dbReference type="ARBA" id="ARBA00022801"/>
    </source>
</evidence>
<organism evidence="4 5">
    <name type="scientific">Pythium oligandrum</name>
    <name type="common">Mycoparasitic fungus</name>
    <dbReference type="NCBI Taxonomy" id="41045"/>
    <lineage>
        <taxon>Eukaryota</taxon>
        <taxon>Sar</taxon>
        <taxon>Stramenopiles</taxon>
        <taxon>Oomycota</taxon>
        <taxon>Peronosporomycetes</taxon>
        <taxon>Pythiales</taxon>
        <taxon>Pythiaceae</taxon>
        <taxon>Pythium</taxon>
    </lineage>
</organism>
<dbReference type="EMBL" id="SPLM01000003">
    <property type="protein sequence ID" value="TMW67927.1"/>
    <property type="molecule type" value="Genomic_DNA"/>
</dbReference>
<dbReference type="Proteomes" id="UP000794436">
    <property type="component" value="Unassembled WGS sequence"/>
</dbReference>
<gene>
    <name evidence="4" type="ORF">Poli38472_007599</name>
</gene>
<dbReference type="InterPro" id="IPR033379">
    <property type="entry name" value="Acid_Pase_AS"/>
</dbReference>
<dbReference type="InterPro" id="IPR050645">
    <property type="entry name" value="Histidine_acid_phosphatase"/>
</dbReference>
<dbReference type="GO" id="GO:0016791">
    <property type="term" value="F:phosphatase activity"/>
    <property type="evidence" value="ECO:0007669"/>
    <property type="project" value="TreeGrafter"/>
</dbReference>
<reference evidence="4" key="1">
    <citation type="submission" date="2019-03" db="EMBL/GenBank/DDBJ databases">
        <title>Long read genome sequence of the mycoparasitic Pythium oligandrum ATCC 38472 isolated from sugarbeet rhizosphere.</title>
        <authorList>
            <person name="Gaulin E."/>
        </authorList>
    </citation>
    <scope>NUCLEOTIDE SEQUENCE</scope>
    <source>
        <strain evidence="4">ATCC 38472_TT</strain>
    </source>
</reference>
<evidence type="ECO:0000313" key="4">
    <source>
        <dbReference type="EMBL" id="TMW67927.1"/>
    </source>
</evidence>
<protein>
    <recommendedName>
        <fullName evidence="6">Acid phosphatase</fullName>
    </recommendedName>
</protein>
<evidence type="ECO:0000256" key="3">
    <source>
        <dbReference type="SAM" id="MobiDB-lite"/>
    </source>
</evidence>
<dbReference type="PROSITE" id="PS00616">
    <property type="entry name" value="HIS_ACID_PHOSPHAT_1"/>
    <property type="match status" value="1"/>
</dbReference>
<keyword evidence="5" id="KW-1185">Reference proteome</keyword>
<feature type="region of interest" description="Disordered" evidence="3">
    <location>
        <begin position="1"/>
        <end position="28"/>
    </location>
</feature>
<dbReference type="SUPFAM" id="SSF53254">
    <property type="entry name" value="Phosphoglycerate mutase-like"/>
    <property type="match status" value="1"/>
</dbReference>
<keyword evidence="2" id="KW-0378">Hydrolase</keyword>
<sequence>MRDDERGSGVKTMVSRPGEAARDGGDGGGRRFELVHVLAMFRHGDRSPITSKVGENVIMTQEEKQFWVSRLPEYDQLRYLNDGTQVVLRHESATGQVLGVKTDPPSPSHGGRWPCGQLTIKGVHEMTANGRRFREQYAEFLRNANPTHDVYVHSTNIRRTIRSAQSVLSGMFPEHFPDAQGMSSTQQPIAIHIDDRNSLGPSHSYELFQSIDGMLGDELKYGAPAGLEKTAEHVRRVAGIQKGRLIPWSGLREILMCRREHQLAFPTGIDQNLFSQIYEHDAWLWHKLYGSRDFCVGSFRHGVQRFLDQLDAVGKNNSRHKLTLFSAHDNSLVALMRALQVELINVLPHYGDMLIFEIHRDVATRDLFLRARFQGQDLTFHGHSHAALCPLSHVQALALEFLRHQPQQTA</sequence>
<accession>A0A8K1CQG7</accession>
<dbReference type="OrthoDB" id="10257284at2759"/>
<dbReference type="Gene3D" id="3.40.50.1240">
    <property type="entry name" value="Phosphoglycerate mutase-like"/>
    <property type="match status" value="1"/>
</dbReference>
<comment type="caution">
    <text evidence="4">The sequence shown here is derived from an EMBL/GenBank/DDBJ whole genome shotgun (WGS) entry which is preliminary data.</text>
</comment>
<proteinExistence type="inferred from homology"/>
<dbReference type="PANTHER" id="PTHR11567:SF110">
    <property type="entry name" value="2-PHOSPHOXYLOSE PHOSPHATASE 1"/>
    <property type="match status" value="1"/>
</dbReference>
<name>A0A8K1CQG7_PYTOL</name>
<evidence type="ECO:0000313" key="5">
    <source>
        <dbReference type="Proteomes" id="UP000794436"/>
    </source>
</evidence>
<evidence type="ECO:0000256" key="1">
    <source>
        <dbReference type="ARBA" id="ARBA00005375"/>
    </source>
</evidence>
<dbReference type="PROSITE" id="PS00778">
    <property type="entry name" value="HIS_ACID_PHOSPHAT_2"/>
    <property type="match status" value="1"/>
</dbReference>
<dbReference type="Pfam" id="PF00328">
    <property type="entry name" value="His_Phos_2"/>
    <property type="match status" value="1"/>
</dbReference>
<dbReference type="CDD" id="cd07061">
    <property type="entry name" value="HP_HAP_like"/>
    <property type="match status" value="1"/>
</dbReference>
<dbReference type="InterPro" id="IPR029033">
    <property type="entry name" value="His_PPase_superfam"/>
</dbReference>
<dbReference type="PANTHER" id="PTHR11567">
    <property type="entry name" value="ACID PHOSPHATASE-RELATED"/>
    <property type="match status" value="1"/>
</dbReference>
<dbReference type="InterPro" id="IPR000560">
    <property type="entry name" value="His_Pase_clade-2"/>
</dbReference>